<reference evidence="4" key="1">
    <citation type="submission" date="2025-08" db="UniProtKB">
        <authorList>
            <consortium name="RefSeq"/>
        </authorList>
    </citation>
    <scope>IDENTIFICATION</scope>
</reference>
<dbReference type="SUPFAM" id="SSF56436">
    <property type="entry name" value="C-type lectin-like"/>
    <property type="match status" value="1"/>
</dbReference>
<dbReference type="PANTHER" id="PTHR22803">
    <property type="entry name" value="MANNOSE, PHOSPHOLIPASE, LECTIN RECEPTOR RELATED"/>
    <property type="match status" value="1"/>
</dbReference>
<keyword evidence="3" id="KW-1185">Reference proteome</keyword>
<feature type="domain" description="C-type lectin" evidence="2">
    <location>
        <begin position="134"/>
        <end position="255"/>
    </location>
</feature>
<dbReference type="Pfam" id="PF00059">
    <property type="entry name" value="Lectin_C"/>
    <property type="match status" value="1"/>
</dbReference>
<gene>
    <name evidence="4" type="primary">LOC115820574</name>
</gene>
<dbReference type="Gene3D" id="3.10.100.10">
    <property type="entry name" value="Mannose-Binding Protein A, subunit A"/>
    <property type="match status" value="1"/>
</dbReference>
<dbReference type="SMART" id="SM00034">
    <property type="entry name" value="CLECT"/>
    <property type="match status" value="1"/>
</dbReference>
<dbReference type="InterPro" id="IPR050111">
    <property type="entry name" value="C-type_lectin/snaclec_domain"/>
</dbReference>
<name>A0A6J2W9M7_CHACN</name>
<evidence type="ECO:0000259" key="2">
    <source>
        <dbReference type="PROSITE" id="PS50041"/>
    </source>
</evidence>
<dbReference type="InterPro" id="IPR001304">
    <property type="entry name" value="C-type_lectin-like"/>
</dbReference>
<proteinExistence type="predicted"/>
<dbReference type="Proteomes" id="UP000504632">
    <property type="component" value="Chromosome 9"/>
</dbReference>
<dbReference type="FunCoup" id="A0A6J2W9M7">
    <property type="interactions" value="9"/>
</dbReference>
<keyword evidence="1" id="KW-1015">Disulfide bond</keyword>
<evidence type="ECO:0000256" key="1">
    <source>
        <dbReference type="ARBA" id="ARBA00023157"/>
    </source>
</evidence>
<dbReference type="CDD" id="cd00037">
    <property type="entry name" value="CLECT"/>
    <property type="match status" value="1"/>
</dbReference>
<accession>A0A6J2W9M7</accession>
<dbReference type="GeneID" id="115820574"/>
<dbReference type="RefSeq" id="XP_030640056.1">
    <property type="nucleotide sequence ID" value="XM_030784196.1"/>
</dbReference>
<dbReference type="OrthoDB" id="441660at2759"/>
<evidence type="ECO:0000313" key="4">
    <source>
        <dbReference type="RefSeq" id="XP_030640056.1"/>
    </source>
</evidence>
<sequence length="258" mass="29712">MSPRDTGGDLQWLVASLGSPNLQNYNKLREDITTQALDTERHMDRKDSGEITLPRLVTRQGQGSGLGLPQLLIITMMKLNFISSGVEHKAQGLEPIEKQILLFWAVDHTHHVRRCSMKTPSYCNVKNYEDWYKVGNSCVMYFNESLNFTDAEFRCRNAAPGGHLASVHSSQANDNLNCIVLKYNKKSPRIWLGGFELFNSGKWVWIDGSNWDFQAWVQGEPNNQHNKEDCLEMNWKETGKWNDDWCPKKKNFLCSFTY</sequence>
<organism evidence="3 4">
    <name type="scientific">Chanos chanos</name>
    <name type="common">Milkfish</name>
    <name type="synonym">Mugil chanos</name>
    <dbReference type="NCBI Taxonomy" id="29144"/>
    <lineage>
        <taxon>Eukaryota</taxon>
        <taxon>Metazoa</taxon>
        <taxon>Chordata</taxon>
        <taxon>Craniata</taxon>
        <taxon>Vertebrata</taxon>
        <taxon>Euteleostomi</taxon>
        <taxon>Actinopterygii</taxon>
        <taxon>Neopterygii</taxon>
        <taxon>Teleostei</taxon>
        <taxon>Ostariophysi</taxon>
        <taxon>Gonorynchiformes</taxon>
        <taxon>Chanidae</taxon>
        <taxon>Chanos</taxon>
    </lineage>
</organism>
<dbReference type="PROSITE" id="PS50041">
    <property type="entry name" value="C_TYPE_LECTIN_2"/>
    <property type="match status" value="1"/>
</dbReference>
<dbReference type="AlphaFoldDB" id="A0A6J2W9M7"/>
<dbReference type="InterPro" id="IPR018378">
    <property type="entry name" value="C-type_lectin_CS"/>
</dbReference>
<dbReference type="InterPro" id="IPR016187">
    <property type="entry name" value="CTDL_fold"/>
</dbReference>
<protein>
    <submittedName>
        <fullName evidence="4">Lectin-like</fullName>
    </submittedName>
</protein>
<dbReference type="PROSITE" id="PS00615">
    <property type="entry name" value="C_TYPE_LECTIN_1"/>
    <property type="match status" value="1"/>
</dbReference>
<dbReference type="InParanoid" id="A0A6J2W9M7"/>
<evidence type="ECO:0000313" key="3">
    <source>
        <dbReference type="Proteomes" id="UP000504632"/>
    </source>
</evidence>
<dbReference type="InterPro" id="IPR016186">
    <property type="entry name" value="C-type_lectin-like/link_sf"/>
</dbReference>